<evidence type="ECO:0000259" key="3">
    <source>
        <dbReference type="Pfam" id="PF21725"/>
    </source>
</evidence>
<protein>
    <recommendedName>
        <fullName evidence="6">ADP ribosyltransferase domain-containing protein</fullName>
    </recommendedName>
</protein>
<feature type="compositionally biased region" description="Basic and acidic residues" evidence="1">
    <location>
        <begin position="397"/>
        <end position="413"/>
    </location>
</feature>
<feature type="domain" description="Putative T7SS secretion signal" evidence="3">
    <location>
        <begin position="15"/>
        <end position="263"/>
    </location>
</feature>
<dbReference type="RefSeq" id="WP_328958320.1">
    <property type="nucleotide sequence ID" value="NZ_CP108110.1"/>
</dbReference>
<dbReference type="Proteomes" id="UP001432222">
    <property type="component" value="Chromosome"/>
</dbReference>
<dbReference type="SUPFAM" id="SSF56399">
    <property type="entry name" value="ADP-ribosylation"/>
    <property type="match status" value="1"/>
</dbReference>
<evidence type="ECO:0000313" key="4">
    <source>
        <dbReference type="EMBL" id="WUQ87764.1"/>
    </source>
</evidence>
<feature type="domain" description="ADP ribosyltransferase" evidence="2">
    <location>
        <begin position="553"/>
        <end position="705"/>
    </location>
</feature>
<evidence type="ECO:0000256" key="1">
    <source>
        <dbReference type="SAM" id="MobiDB-lite"/>
    </source>
</evidence>
<dbReference type="Pfam" id="PF21725">
    <property type="entry name" value="T7SS_signal"/>
    <property type="match status" value="1"/>
</dbReference>
<gene>
    <name evidence="4" type="ORF">OHA16_35155</name>
</gene>
<reference evidence="4" key="1">
    <citation type="submission" date="2022-10" db="EMBL/GenBank/DDBJ databases">
        <title>The complete genomes of actinobacterial strains from the NBC collection.</title>
        <authorList>
            <person name="Joergensen T.S."/>
            <person name="Alvarez Arevalo M."/>
            <person name="Sterndorff E.B."/>
            <person name="Faurdal D."/>
            <person name="Vuksanovic O."/>
            <person name="Mourched A.-S."/>
            <person name="Charusanti P."/>
            <person name="Shaw S."/>
            <person name="Blin K."/>
            <person name="Weber T."/>
        </authorList>
    </citation>
    <scope>NUCLEOTIDE SEQUENCE</scope>
    <source>
        <strain evidence="4">NBC_00222</strain>
    </source>
</reference>
<proteinExistence type="predicted"/>
<dbReference type="Pfam" id="PF03496">
    <property type="entry name" value="ADPrib_exo_Tox"/>
    <property type="match status" value="1"/>
</dbReference>
<dbReference type="InterPro" id="IPR049082">
    <property type="entry name" value="T7SS_signal"/>
</dbReference>
<name>A0ABZ1UCE9_9ACTN</name>
<accession>A0ABZ1UCE9</accession>
<evidence type="ECO:0000313" key="5">
    <source>
        <dbReference type="Proteomes" id="UP001432222"/>
    </source>
</evidence>
<sequence>MGLHFSITDMVKAADNFVDANLKAGAKAVQKGSHVVGGALNGVGLHGAAQSVNSWGDDVADDAGLKVGERGLDETDDPKELVHGDAKKINETAAHLKKFHAAFEKTGTGLARLDHEHWAGAAAEAFQKAFNPQPKQWLAAADACGKAAAALQAYAHTVTWAQGEAAEASRLWKAAKKKYDSAVKATLQAALTYDLQVKAYNATPADQRPTSPPAKPGEFTNPAEADFHRAEEKLDAARTQRDSAARTAAAAISIATRSAPPRPSDMEILKANVKDGLTAAPVSVFHFGGGVVKSGIDLIKLGRSLNFLDPYNLSHPAQYLQGLSTTTAGLIQAGDHPADLVTGLVGSGWGSDPSEAAGRLGGNLLLGGGTGGGGTAATLAEREAAAAARSAAEKAARDAAQKAAKEAAEKAAKEAASAPKAPPPTGLAGLPEGWTVKTTPHPAADAPSGSVKLPPSQKVPHPDLPQPHIPSGPAPHSEVVPTSPGPAGAHSPGRTNEMPGGADPAPTGPPDTAPAKDTVPPSRPPSPAEEMRAAEAEISQGVRTFTDNAEAMRYGSETWDKYVSTLNPDELKSVVDYTGSTYGSINGFLRGEIPESPSLLKYVDDIDKALAGHPVPEDILLTRRTDLFHIPMDAPNMVGKVFTEDSYTSTSIGGPSSNFLHKEAVLHLKVPQGTPALWLEDISLCKGMDEREVLLGRGTQWRADHVIYGDDGKWHIYGEVLPK</sequence>
<evidence type="ECO:0008006" key="6">
    <source>
        <dbReference type="Google" id="ProtNLM"/>
    </source>
</evidence>
<feature type="region of interest" description="Disordered" evidence="1">
    <location>
        <begin position="397"/>
        <end position="533"/>
    </location>
</feature>
<feature type="compositionally biased region" description="Pro residues" evidence="1">
    <location>
        <begin position="462"/>
        <end position="473"/>
    </location>
</feature>
<keyword evidence="5" id="KW-1185">Reference proteome</keyword>
<dbReference type="Gene3D" id="3.90.176.10">
    <property type="entry name" value="Toxin ADP-ribosyltransferase, Chain A, domain 1"/>
    <property type="match status" value="1"/>
</dbReference>
<dbReference type="PROSITE" id="PS51996">
    <property type="entry name" value="TR_MART"/>
    <property type="match status" value="1"/>
</dbReference>
<dbReference type="InterPro" id="IPR003540">
    <property type="entry name" value="ADP-ribosyltransferase"/>
</dbReference>
<dbReference type="EMBL" id="CP108110">
    <property type="protein sequence ID" value="WUQ87764.1"/>
    <property type="molecule type" value="Genomic_DNA"/>
</dbReference>
<organism evidence="4 5">
    <name type="scientific">Kitasatospora purpeofusca</name>
    <dbReference type="NCBI Taxonomy" id="67352"/>
    <lineage>
        <taxon>Bacteria</taxon>
        <taxon>Bacillati</taxon>
        <taxon>Actinomycetota</taxon>
        <taxon>Actinomycetes</taxon>
        <taxon>Kitasatosporales</taxon>
        <taxon>Streptomycetaceae</taxon>
        <taxon>Kitasatospora</taxon>
    </lineage>
</organism>
<evidence type="ECO:0000259" key="2">
    <source>
        <dbReference type="Pfam" id="PF03496"/>
    </source>
</evidence>